<dbReference type="InterPro" id="IPR027304">
    <property type="entry name" value="Trigger_fact/SurA_dom_sf"/>
</dbReference>
<dbReference type="InterPro" id="IPR046357">
    <property type="entry name" value="PPIase_dom_sf"/>
</dbReference>
<evidence type="ECO:0000256" key="7">
    <source>
        <dbReference type="SAM" id="Coils"/>
    </source>
</evidence>
<protein>
    <recommendedName>
        <fullName evidence="2">peptidylprolyl isomerase</fullName>
        <ecNumber evidence="2">5.2.1.8</ecNumber>
    </recommendedName>
</protein>
<dbReference type="PROSITE" id="PS50198">
    <property type="entry name" value="PPIC_PPIASE_2"/>
    <property type="match status" value="1"/>
</dbReference>
<evidence type="ECO:0000256" key="6">
    <source>
        <dbReference type="PROSITE-ProRule" id="PRU00278"/>
    </source>
</evidence>
<dbReference type="AlphaFoldDB" id="A0A4U9S1G6"/>
<dbReference type="PANTHER" id="PTHR47245">
    <property type="entry name" value="PEPTIDYLPROLYL ISOMERASE"/>
    <property type="match status" value="1"/>
</dbReference>
<dbReference type="Gene3D" id="3.10.50.40">
    <property type="match status" value="1"/>
</dbReference>
<keyword evidence="10" id="KW-1185">Reference proteome</keyword>
<dbReference type="EMBL" id="LR590481">
    <property type="protein sequence ID" value="VTQ95420.1"/>
    <property type="molecule type" value="Genomic_DNA"/>
</dbReference>
<reference evidence="9 10" key="1">
    <citation type="submission" date="2019-05" db="EMBL/GenBank/DDBJ databases">
        <authorList>
            <consortium name="Pathogen Informatics"/>
        </authorList>
    </citation>
    <scope>NUCLEOTIDE SEQUENCE [LARGE SCALE GENOMIC DNA]</scope>
    <source>
        <strain evidence="9 10">NCTC503</strain>
    </source>
</reference>
<keyword evidence="5 6" id="KW-0413">Isomerase</keyword>
<dbReference type="EC" id="5.2.1.8" evidence="2"/>
<comment type="catalytic activity">
    <reaction evidence="1">
        <text>[protein]-peptidylproline (omega=180) = [protein]-peptidylproline (omega=0)</text>
        <dbReference type="Rhea" id="RHEA:16237"/>
        <dbReference type="Rhea" id="RHEA-COMP:10747"/>
        <dbReference type="Rhea" id="RHEA-COMP:10748"/>
        <dbReference type="ChEBI" id="CHEBI:83833"/>
        <dbReference type="ChEBI" id="CHEBI:83834"/>
        <dbReference type="EC" id="5.2.1.8"/>
    </reaction>
</comment>
<proteinExistence type="predicted"/>
<evidence type="ECO:0000313" key="9">
    <source>
        <dbReference type="EMBL" id="VTQ95420.1"/>
    </source>
</evidence>
<dbReference type="PANTHER" id="PTHR47245:SF1">
    <property type="entry name" value="FOLDASE PROTEIN PRSA"/>
    <property type="match status" value="1"/>
</dbReference>
<feature type="coiled-coil region" evidence="7">
    <location>
        <begin position="292"/>
        <end position="332"/>
    </location>
</feature>
<keyword evidence="3" id="KW-0732">Signal</keyword>
<dbReference type="RefSeq" id="WP_171012065.1">
    <property type="nucleotide sequence ID" value="NZ_CBCRUQ010000006.1"/>
</dbReference>
<dbReference type="Gene3D" id="1.10.4030.10">
    <property type="entry name" value="Porin chaperone SurA, peptide-binding domain"/>
    <property type="match status" value="1"/>
</dbReference>
<gene>
    <name evidence="9" type="primary">prsA_1</name>
    <name evidence="9" type="ORF">NCTC503_02519</name>
</gene>
<evidence type="ECO:0000256" key="3">
    <source>
        <dbReference type="ARBA" id="ARBA00022729"/>
    </source>
</evidence>
<accession>A0A4U9S1G6</accession>
<dbReference type="Pfam" id="PF13145">
    <property type="entry name" value="Rotamase_2"/>
    <property type="match status" value="1"/>
</dbReference>
<dbReference type="SUPFAM" id="SSF109998">
    <property type="entry name" value="Triger factor/SurA peptide-binding domain-like"/>
    <property type="match status" value="1"/>
</dbReference>
<dbReference type="NCBIfam" id="NF000809">
    <property type="entry name" value="PRK00059.1"/>
    <property type="match status" value="1"/>
</dbReference>
<name>A0A4U9S1G6_HATHI</name>
<feature type="domain" description="PpiC" evidence="8">
    <location>
        <begin position="195"/>
        <end position="286"/>
    </location>
</feature>
<keyword evidence="7" id="KW-0175">Coiled coil</keyword>
<dbReference type="Pfam" id="PF13624">
    <property type="entry name" value="SurA_N_3"/>
    <property type="match status" value="1"/>
</dbReference>
<evidence type="ECO:0000256" key="2">
    <source>
        <dbReference type="ARBA" id="ARBA00013194"/>
    </source>
</evidence>
<dbReference type="KEGG" id="hhw:NCTC503_02519"/>
<dbReference type="Proteomes" id="UP000308489">
    <property type="component" value="Chromosome 1"/>
</dbReference>
<organism evidence="9 10">
    <name type="scientific">Hathewaya histolytica</name>
    <name type="common">Clostridium histolyticum</name>
    <dbReference type="NCBI Taxonomy" id="1498"/>
    <lineage>
        <taxon>Bacteria</taxon>
        <taxon>Bacillati</taxon>
        <taxon>Bacillota</taxon>
        <taxon>Clostridia</taxon>
        <taxon>Eubacteriales</taxon>
        <taxon>Clostridiaceae</taxon>
        <taxon>Hathewaya</taxon>
    </lineage>
</organism>
<evidence type="ECO:0000259" key="8">
    <source>
        <dbReference type="PROSITE" id="PS50198"/>
    </source>
</evidence>
<evidence type="ECO:0000313" key="10">
    <source>
        <dbReference type="Proteomes" id="UP000308489"/>
    </source>
</evidence>
<sequence>MKNTKKVVSIVLAFSITVGLTGCKMVQKTPESVAKSKVAKVNGKVITRGEIDDRLAFMHAALKEKFGEKYEENSEAKEILQKQREQLLQVLVSNEIILKKSKDLKVKVTDEEINKKADEAYKQIKANFPKEEDYKKALEKEKLTEEKLKSRIKENVQIELTTNKLYESVTKDVKVDEKEMKEHYNKNVNDFTEKPNGVKLAQIVVEKKEEADAIKKKLDGGADFAKIAKEKSKDEMTKSKGGEIGFLTYRELYQKPYLTSTMTLKKGEVTTPVKDEDGFHIVKVLDKTDYPAKKYEEVKERINEKLIAEKKLKTWEENMKKWKEEVKAKTYEDNLK</sequence>
<dbReference type="SUPFAM" id="SSF54534">
    <property type="entry name" value="FKBP-like"/>
    <property type="match status" value="1"/>
</dbReference>
<dbReference type="PROSITE" id="PS51257">
    <property type="entry name" value="PROKAR_LIPOPROTEIN"/>
    <property type="match status" value="1"/>
</dbReference>
<keyword evidence="4 6" id="KW-0697">Rotamase</keyword>
<evidence type="ECO:0000256" key="4">
    <source>
        <dbReference type="ARBA" id="ARBA00023110"/>
    </source>
</evidence>
<dbReference type="InterPro" id="IPR050245">
    <property type="entry name" value="PrsA_foldase"/>
</dbReference>
<dbReference type="InterPro" id="IPR000297">
    <property type="entry name" value="PPIase_PpiC"/>
</dbReference>
<dbReference type="GO" id="GO:0003755">
    <property type="term" value="F:peptidyl-prolyl cis-trans isomerase activity"/>
    <property type="evidence" value="ECO:0007669"/>
    <property type="project" value="UniProtKB-KW"/>
</dbReference>
<evidence type="ECO:0000256" key="1">
    <source>
        <dbReference type="ARBA" id="ARBA00000971"/>
    </source>
</evidence>
<evidence type="ECO:0000256" key="5">
    <source>
        <dbReference type="ARBA" id="ARBA00023235"/>
    </source>
</evidence>